<evidence type="ECO:0000313" key="6">
    <source>
        <dbReference type="Proteomes" id="UP000474757"/>
    </source>
</evidence>
<dbReference type="InterPro" id="IPR036390">
    <property type="entry name" value="WH_DNA-bd_sf"/>
</dbReference>
<name>A0A6B2JVY0_9RHOB</name>
<feature type="domain" description="HTH hxlR-type" evidence="4">
    <location>
        <begin position="16"/>
        <end position="117"/>
    </location>
</feature>
<dbReference type="InterPro" id="IPR011991">
    <property type="entry name" value="ArsR-like_HTH"/>
</dbReference>
<dbReference type="PANTHER" id="PTHR33204:SF29">
    <property type="entry name" value="TRANSCRIPTIONAL REGULATOR"/>
    <property type="match status" value="1"/>
</dbReference>
<keyword evidence="3" id="KW-0804">Transcription</keyword>
<dbReference type="PROSITE" id="PS51118">
    <property type="entry name" value="HTH_HXLR"/>
    <property type="match status" value="1"/>
</dbReference>
<dbReference type="CDD" id="cd00090">
    <property type="entry name" value="HTH_ARSR"/>
    <property type="match status" value="1"/>
</dbReference>
<keyword evidence="6" id="KW-1185">Reference proteome</keyword>
<dbReference type="RefSeq" id="WP_163890633.1">
    <property type="nucleotide sequence ID" value="NZ_JAAFYS010000001.1"/>
</dbReference>
<keyword evidence="1" id="KW-0805">Transcription regulation</keyword>
<evidence type="ECO:0000313" key="5">
    <source>
        <dbReference type="EMBL" id="NDV00374.1"/>
    </source>
</evidence>
<dbReference type="AlphaFoldDB" id="A0A6B2JVY0"/>
<reference evidence="5 6" key="1">
    <citation type="submission" date="2020-02" db="EMBL/GenBank/DDBJ databases">
        <title>Pseudoroseicyclus tamarix, sp. nov., isolated from offshore sediment of a Tamarix chinensis forest.</title>
        <authorList>
            <person name="Gai Y."/>
        </authorList>
    </citation>
    <scope>NUCLEOTIDE SEQUENCE [LARGE SCALE GENOMIC DNA]</scope>
    <source>
        <strain evidence="5 6">CLL3-39</strain>
    </source>
</reference>
<dbReference type="EMBL" id="JAAGAB010000001">
    <property type="protein sequence ID" value="NDV00374.1"/>
    <property type="molecule type" value="Genomic_DNA"/>
</dbReference>
<evidence type="ECO:0000256" key="1">
    <source>
        <dbReference type="ARBA" id="ARBA00023015"/>
    </source>
</evidence>
<keyword evidence="2" id="KW-0238">DNA-binding</keyword>
<accession>A0A6B2JVY0</accession>
<dbReference type="GO" id="GO:0003677">
    <property type="term" value="F:DNA binding"/>
    <property type="evidence" value="ECO:0007669"/>
    <property type="project" value="UniProtKB-KW"/>
</dbReference>
<gene>
    <name evidence="5" type="ORF">GZA08_05240</name>
</gene>
<dbReference type="SMART" id="SM00418">
    <property type="entry name" value="HTH_ARSR"/>
    <property type="match status" value="1"/>
</dbReference>
<dbReference type="Proteomes" id="UP000474757">
    <property type="component" value="Unassembled WGS sequence"/>
</dbReference>
<sequence>MVPHTPAGKRPDYDAASAGIARVLKIIGGRWKLLILFELFPGRPRRFSELERALPGVSQKMLTQQLRQLEEDGLVHRQIYPEVPPRVEYSLTDWGQSLCPQLDGLLAWQEARPERPPEEA</sequence>
<organism evidence="5 6">
    <name type="scientific">Pseudoroseicyclus tamaricis</name>
    <dbReference type="NCBI Taxonomy" id="2705421"/>
    <lineage>
        <taxon>Bacteria</taxon>
        <taxon>Pseudomonadati</taxon>
        <taxon>Pseudomonadota</taxon>
        <taxon>Alphaproteobacteria</taxon>
        <taxon>Rhodobacterales</taxon>
        <taxon>Paracoccaceae</taxon>
        <taxon>Pseudoroseicyclus</taxon>
    </lineage>
</organism>
<dbReference type="InterPro" id="IPR002577">
    <property type="entry name" value="HTH_HxlR"/>
</dbReference>
<evidence type="ECO:0000256" key="3">
    <source>
        <dbReference type="ARBA" id="ARBA00023163"/>
    </source>
</evidence>
<dbReference type="GO" id="GO:0003700">
    <property type="term" value="F:DNA-binding transcription factor activity"/>
    <property type="evidence" value="ECO:0007669"/>
    <property type="project" value="InterPro"/>
</dbReference>
<evidence type="ECO:0000256" key="2">
    <source>
        <dbReference type="ARBA" id="ARBA00023125"/>
    </source>
</evidence>
<dbReference type="InterPro" id="IPR001845">
    <property type="entry name" value="HTH_ArsR_DNA-bd_dom"/>
</dbReference>
<dbReference type="Gene3D" id="1.10.10.10">
    <property type="entry name" value="Winged helix-like DNA-binding domain superfamily/Winged helix DNA-binding domain"/>
    <property type="match status" value="1"/>
</dbReference>
<dbReference type="Pfam" id="PF01638">
    <property type="entry name" value="HxlR"/>
    <property type="match status" value="1"/>
</dbReference>
<evidence type="ECO:0000259" key="4">
    <source>
        <dbReference type="PROSITE" id="PS51118"/>
    </source>
</evidence>
<protein>
    <submittedName>
        <fullName evidence="5">Helix-turn-helix transcriptional regulator</fullName>
    </submittedName>
</protein>
<proteinExistence type="predicted"/>
<dbReference type="InterPro" id="IPR036388">
    <property type="entry name" value="WH-like_DNA-bd_sf"/>
</dbReference>
<dbReference type="PANTHER" id="PTHR33204">
    <property type="entry name" value="TRANSCRIPTIONAL REGULATOR, MARR FAMILY"/>
    <property type="match status" value="1"/>
</dbReference>
<dbReference type="SUPFAM" id="SSF46785">
    <property type="entry name" value="Winged helix' DNA-binding domain"/>
    <property type="match status" value="1"/>
</dbReference>
<comment type="caution">
    <text evidence="5">The sequence shown here is derived from an EMBL/GenBank/DDBJ whole genome shotgun (WGS) entry which is preliminary data.</text>
</comment>